<dbReference type="GO" id="GO:0000976">
    <property type="term" value="F:transcription cis-regulatory region binding"/>
    <property type="evidence" value="ECO:0007669"/>
    <property type="project" value="TreeGrafter"/>
</dbReference>
<dbReference type="Pfam" id="PF00356">
    <property type="entry name" value="LacI"/>
    <property type="match status" value="1"/>
</dbReference>
<dbReference type="Pfam" id="PF13377">
    <property type="entry name" value="Peripla_BP_3"/>
    <property type="match status" value="1"/>
</dbReference>
<dbReference type="PANTHER" id="PTHR30146:SF109">
    <property type="entry name" value="HTH-TYPE TRANSCRIPTIONAL REGULATOR GALS"/>
    <property type="match status" value="1"/>
</dbReference>
<dbReference type="InterPro" id="IPR028082">
    <property type="entry name" value="Peripla_BP_I"/>
</dbReference>
<evidence type="ECO:0000256" key="1">
    <source>
        <dbReference type="ARBA" id="ARBA00023015"/>
    </source>
</evidence>
<dbReference type="SUPFAM" id="SSF53822">
    <property type="entry name" value="Periplasmic binding protein-like I"/>
    <property type="match status" value="1"/>
</dbReference>
<dbReference type="Gene3D" id="1.10.260.40">
    <property type="entry name" value="lambda repressor-like DNA-binding domains"/>
    <property type="match status" value="1"/>
</dbReference>
<feature type="domain" description="HTH cro/C1-type" evidence="5">
    <location>
        <begin position="1"/>
        <end position="26"/>
    </location>
</feature>
<dbReference type="Gene3D" id="3.40.50.2300">
    <property type="match status" value="2"/>
</dbReference>
<dbReference type="STRING" id="474960.SAMN05216180_0250"/>
<evidence type="ECO:0000313" key="7">
    <source>
        <dbReference type="Proteomes" id="UP000199158"/>
    </source>
</evidence>
<organism evidence="6 7">
    <name type="scientific">Hydrogenoanaerobacterium saccharovorans</name>
    <dbReference type="NCBI Taxonomy" id="474960"/>
    <lineage>
        <taxon>Bacteria</taxon>
        <taxon>Bacillati</taxon>
        <taxon>Bacillota</taxon>
        <taxon>Clostridia</taxon>
        <taxon>Eubacteriales</taxon>
        <taxon>Oscillospiraceae</taxon>
        <taxon>Hydrogenoanaerobacterium</taxon>
    </lineage>
</organism>
<keyword evidence="3" id="KW-0804">Transcription</keyword>
<dbReference type="EMBL" id="FOCG01000001">
    <property type="protein sequence ID" value="SEM49663.1"/>
    <property type="molecule type" value="Genomic_DNA"/>
</dbReference>
<sequence length="340" mass="37770">MTLKELAKRCGVSVSTVSRVVNGNNNHAASAAVANKIWQMVHETGYIPNSYAQGLKMGGTQKSPPKAISLACIFARTCDRESGQFFSELFRIIEQECAQNKCKVTGIFPAFEQKKTSSALKIQDVDGVIVMGRCSKNLLQNLKKQCKNIIFVGLNSLKDNSCDQVICDGYEAAKTAIKHLYQLGHTRIGYIGEQSEEARYRGYYDAMKELKLPIEYHHIFNTHQSIKGGYQSGIKLLQAAQHPTALFCANDITAIGVIKSLQENGVEIPKDMSVISIDNIEMSQYCSPMLTSINIPREDLGRFTVKILLDRIEGGHTTPIKIDIPFTLIKRESSAQFKNI</sequence>
<feature type="domain" description="HTH lacI-type" evidence="4">
    <location>
        <begin position="1"/>
        <end position="57"/>
    </location>
</feature>
<keyword evidence="2" id="KW-0238">DNA-binding</keyword>
<proteinExistence type="predicted"/>
<dbReference type="Proteomes" id="UP000199158">
    <property type="component" value="Unassembled WGS sequence"/>
</dbReference>
<dbReference type="InterPro" id="IPR010982">
    <property type="entry name" value="Lambda_DNA-bd_dom_sf"/>
</dbReference>
<keyword evidence="7" id="KW-1185">Reference proteome</keyword>
<keyword evidence="1" id="KW-0805">Transcription regulation</keyword>
<evidence type="ECO:0000259" key="4">
    <source>
        <dbReference type="PROSITE" id="PS50932"/>
    </source>
</evidence>
<evidence type="ECO:0000313" key="6">
    <source>
        <dbReference type="EMBL" id="SEM49663.1"/>
    </source>
</evidence>
<protein>
    <submittedName>
        <fullName evidence="6">Transcriptional regulator, LacI family</fullName>
    </submittedName>
</protein>
<dbReference type="InterPro" id="IPR046335">
    <property type="entry name" value="LacI/GalR-like_sensor"/>
</dbReference>
<reference evidence="6 7" key="1">
    <citation type="submission" date="2016-10" db="EMBL/GenBank/DDBJ databases">
        <authorList>
            <person name="de Groot N.N."/>
        </authorList>
    </citation>
    <scope>NUCLEOTIDE SEQUENCE [LARGE SCALE GENOMIC DNA]</scope>
    <source>
        <strain evidence="6 7">CGMCC 1.5070</strain>
    </source>
</reference>
<dbReference type="SMART" id="SM00354">
    <property type="entry name" value="HTH_LACI"/>
    <property type="match status" value="1"/>
</dbReference>
<dbReference type="RefSeq" id="WP_092750863.1">
    <property type="nucleotide sequence ID" value="NZ_FOCG01000001.1"/>
</dbReference>
<dbReference type="PANTHER" id="PTHR30146">
    <property type="entry name" value="LACI-RELATED TRANSCRIPTIONAL REPRESSOR"/>
    <property type="match status" value="1"/>
</dbReference>
<evidence type="ECO:0000256" key="3">
    <source>
        <dbReference type="ARBA" id="ARBA00023163"/>
    </source>
</evidence>
<gene>
    <name evidence="6" type="ORF">SAMN05216180_0250</name>
</gene>
<dbReference type="GO" id="GO:0003700">
    <property type="term" value="F:DNA-binding transcription factor activity"/>
    <property type="evidence" value="ECO:0007669"/>
    <property type="project" value="TreeGrafter"/>
</dbReference>
<dbReference type="InterPro" id="IPR000843">
    <property type="entry name" value="HTH_LacI"/>
</dbReference>
<evidence type="ECO:0000256" key="2">
    <source>
        <dbReference type="ARBA" id="ARBA00023125"/>
    </source>
</evidence>
<evidence type="ECO:0000259" key="5">
    <source>
        <dbReference type="PROSITE" id="PS50943"/>
    </source>
</evidence>
<dbReference type="PROSITE" id="PS50932">
    <property type="entry name" value="HTH_LACI_2"/>
    <property type="match status" value="1"/>
</dbReference>
<dbReference type="PROSITE" id="PS50943">
    <property type="entry name" value="HTH_CROC1"/>
    <property type="match status" value="1"/>
</dbReference>
<name>A0A1H7YUN0_9FIRM</name>
<dbReference type="AlphaFoldDB" id="A0A1H7YUN0"/>
<dbReference type="OrthoDB" id="43195at2"/>
<dbReference type="SUPFAM" id="SSF47413">
    <property type="entry name" value="lambda repressor-like DNA-binding domains"/>
    <property type="match status" value="1"/>
</dbReference>
<dbReference type="CDD" id="cd01544">
    <property type="entry name" value="PBP1_GalR"/>
    <property type="match status" value="1"/>
</dbReference>
<dbReference type="InterPro" id="IPR001387">
    <property type="entry name" value="Cro/C1-type_HTH"/>
</dbReference>
<accession>A0A1H7YUN0</accession>